<reference evidence="2" key="1">
    <citation type="submission" date="2020-08" db="EMBL/GenBank/DDBJ databases">
        <title>Novel species isolated from subtropical streams in China.</title>
        <authorList>
            <person name="Lu H."/>
        </authorList>
    </citation>
    <scope>NUCLEOTIDE SEQUENCE</scope>
    <source>
        <strain evidence="2">LX22W</strain>
    </source>
</reference>
<name>A0A923KVF3_9BURK</name>
<accession>A0A923KVF3</accession>
<dbReference type="EMBL" id="JACOFZ010000010">
    <property type="protein sequence ID" value="MBC3883097.1"/>
    <property type="molecule type" value="Genomic_DNA"/>
</dbReference>
<sequence length="290" mass="32445">MTAHVENTDEFFLQTQDGTSLFVRDWPGSHHSAKHGIVILHGLGEHCGRYIHIARFFQTLGFTVRSFDQRGHGQSDGRRGDVPNSSTSLEDLRLVVDEFTQQLDAPPILFAHSMGGLFACHFALASLSKLSGLILASPALSVKVSAFQRYLFAFASRVIPHIGVTHGTNGRYLSHDNEVVYAYQNDPLVHSRISASLFQSMLHSMDYVKAHTAQMKLPLLLLIAGADQVVDPEGSQLFSQQLDHRLTASSVKTIVYPNFYHEIFNELDSIKAFDDVRIWLEEKNLMPLNL</sequence>
<dbReference type="Gene3D" id="3.40.50.1820">
    <property type="entry name" value="alpha/beta hydrolase"/>
    <property type="match status" value="1"/>
</dbReference>
<comment type="caution">
    <text evidence="2">The sequence shown here is derived from an EMBL/GenBank/DDBJ whole genome shotgun (WGS) entry which is preliminary data.</text>
</comment>
<dbReference type="InterPro" id="IPR022742">
    <property type="entry name" value="Hydrolase_4"/>
</dbReference>
<feature type="domain" description="Serine aminopeptidase S33" evidence="1">
    <location>
        <begin position="33"/>
        <end position="268"/>
    </location>
</feature>
<dbReference type="AlphaFoldDB" id="A0A923KVF3"/>
<protein>
    <submittedName>
        <fullName evidence="2">Lysophospholipase</fullName>
    </submittedName>
</protein>
<evidence type="ECO:0000313" key="2">
    <source>
        <dbReference type="EMBL" id="MBC3883097.1"/>
    </source>
</evidence>
<dbReference type="PANTHER" id="PTHR11614">
    <property type="entry name" value="PHOSPHOLIPASE-RELATED"/>
    <property type="match status" value="1"/>
</dbReference>
<dbReference type="Proteomes" id="UP000627446">
    <property type="component" value="Unassembled WGS sequence"/>
</dbReference>
<dbReference type="InterPro" id="IPR051044">
    <property type="entry name" value="MAG_DAG_Lipase"/>
</dbReference>
<dbReference type="Pfam" id="PF12146">
    <property type="entry name" value="Hydrolase_4"/>
    <property type="match status" value="1"/>
</dbReference>
<dbReference type="RefSeq" id="WP_186917721.1">
    <property type="nucleotide sequence ID" value="NZ_JACOFZ010000010.1"/>
</dbReference>
<keyword evidence="3" id="KW-1185">Reference proteome</keyword>
<proteinExistence type="predicted"/>
<dbReference type="InterPro" id="IPR029058">
    <property type="entry name" value="AB_hydrolase_fold"/>
</dbReference>
<evidence type="ECO:0000259" key="1">
    <source>
        <dbReference type="Pfam" id="PF12146"/>
    </source>
</evidence>
<organism evidence="2 3">
    <name type="scientific">Undibacterium nitidum</name>
    <dbReference type="NCBI Taxonomy" id="2762298"/>
    <lineage>
        <taxon>Bacteria</taxon>
        <taxon>Pseudomonadati</taxon>
        <taxon>Pseudomonadota</taxon>
        <taxon>Betaproteobacteria</taxon>
        <taxon>Burkholderiales</taxon>
        <taxon>Oxalobacteraceae</taxon>
        <taxon>Undibacterium</taxon>
    </lineage>
</organism>
<dbReference type="SUPFAM" id="SSF53474">
    <property type="entry name" value="alpha/beta-Hydrolases"/>
    <property type="match status" value="1"/>
</dbReference>
<evidence type="ECO:0000313" key="3">
    <source>
        <dbReference type="Proteomes" id="UP000627446"/>
    </source>
</evidence>
<gene>
    <name evidence="2" type="ORF">H8K36_17010</name>
</gene>